<dbReference type="PROSITE" id="PS50977">
    <property type="entry name" value="HTH_TETR_2"/>
    <property type="match status" value="1"/>
</dbReference>
<proteinExistence type="predicted"/>
<accession>A0A559IKI8</accession>
<dbReference type="SUPFAM" id="SSF46689">
    <property type="entry name" value="Homeodomain-like"/>
    <property type="match status" value="1"/>
</dbReference>
<sequence length="169" mass="20015">MRQFAQSGVNGLVIEKMSSELGCSKSSFYWYFKSRDEFIARLIERWVELSTQQVILSSSEPENAEDQITKMLIEMFSVTRKGDFLFYLRKLSEEATAFYTMLETIEQTRMSYAAALFKKVGMDPEVAEQKSHILYHYYLGWYERFKKDQVEDEELDRHIKMLRAHLLGM</sequence>
<reference evidence="4 5" key="1">
    <citation type="submission" date="2019-07" db="EMBL/GenBank/DDBJ databases">
        <authorList>
            <person name="Kim J."/>
        </authorList>
    </citation>
    <scope>NUCLEOTIDE SEQUENCE [LARGE SCALE GENOMIC DNA]</scope>
    <source>
        <strain evidence="4 5">N4</strain>
    </source>
</reference>
<dbReference type="GO" id="GO:0003677">
    <property type="term" value="F:DNA binding"/>
    <property type="evidence" value="ECO:0007669"/>
    <property type="project" value="UniProtKB-UniRule"/>
</dbReference>
<feature type="DNA-binding region" description="H-T-H motif" evidence="2">
    <location>
        <begin position="13"/>
        <end position="32"/>
    </location>
</feature>
<dbReference type="InterPro" id="IPR001647">
    <property type="entry name" value="HTH_TetR"/>
</dbReference>
<keyword evidence="5" id="KW-1185">Reference proteome</keyword>
<evidence type="ECO:0000259" key="3">
    <source>
        <dbReference type="PROSITE" id="PS50977"/>
    </source>
</evidence>
<dbReference type="PANTHER" id="PTHR43479">
    <property type="entry name" value="ACREF/ENVCD OPERON REPRESSOR-RELATED"/>
    <property type="match status" value="1"/>
</dbReference>
<evidence type="ECO:0000313" key="4">
    <source>
        <dbReference type="EMBL" id="TVX88060.1"/>
    </source>
</evidence>
<gene>
    <name evidence="4" type="ORF">FPZ44_19295</name>
</gene>
<dbReference type="PANTHER" id="PTHR43479:SF11">
    <property type="entry name" value="ACREF_ENVCD OPERON REPRESSOR-RELATED"/>
    <property type="match status" value="1"/>
</dbReference>
<dbReference type="OrthoDB" id="9812484at2"/>
<feature type="domain" description="HTH tetR-type" evidence="3">
    <location>
        <begin position="1"/>
        <end position="50"/>
    </location>
</feature>
<evidence type="ECO:0000256" key="2">
    <source>
        <dbReference type="PROSITE-ProRule" id="PRU00335"/>
    </source>
</evidence>
<dbReference type="RefSeq" id="WP_144992879.1">
    <property type="nucleotide sequence ID" value="NZ_VNJK01000003.1"/>
</dbReference>
<dbReference type="InterPro" id="IPR009057">
    <property type="entry name" value="Homeodomain-like_sf"/>
</dbReference>
<organism evidence="4 5">
    <name type="scientific">Paenibacillus agilis</name>
    <dbReference type="NCBI Taxonomy" id="3020863"/>
    <lineage>
        <taxon>Bacteria</taxon>
        <taxon>Bacillati</taxon>
        <taxon>Bacillota</taxon>
        <taxon>Bacilli</taxon>
        <taxon>Bacillales</taxon>
        <taxon>Paenibacillaceae</taxon>
        <taxon>Paenibacillus</taxon>
    </lineage>
</organism>
<dbReference type="EMBL" id="VNJK01000003">
    <property type="protein sequence ID" value="TVX88060.1"/>
    <property type="molecule type" value="Genomic_DNA"/>
</dbReference>
<name>A0A559IKI8_9BACL</name>
<dbReference type="Proteomes" id="UP000318102">
    <property type="component" value="Unassembled WGS sequence"/>
</dbReference>
<comment type="caution">
    <text evidence="4">The sequence shown here is derived from an EMBL/GenBank/DDBJ whole genome shotgun (WGS) entry which is preliminary data.</text>
</comment>
<dbReference type="Pfam" id="PF00440">
    <property type="entry name" value="TetR_N"/>
    <property type="match status" value="1"/>
</dbReference>
<dbReference type="Gene3D" id="1.10.357.10">
    <property type="entry name" value="Tetracycline Repressor, domain 2"/>
    <property type="match status" value="1"/>
</dbReference>
<evidence type="ECO:0000313" key="5">
    <source>
        <dbReference type="Proteomes" id="UP000318102"/>
    </source>
</evidence>
<keyword evidence="1 2" id="KW-0238">DNA-binding</keyword>
<protein>
    <submittedName>
        <fullName evidence="4">TetR/AcrR family transcriptional regulator</fullName>
    </submittedName>
</protein>
<dbReference type="InterPro" id="IPR050624">
    <property type="entry name" value="HTH-type_Tx_Regulator"/>
</dbReference>
<evidence type="ECO:0000256" key="1">
    <source>
        <dbReference type="ARBA" id="ARBA00023125"/>
    </source>
</evidence>
<dbReference type="AlphaFoldDB" id="A0A559IKI8"/>